<dbReference type="EMBL" id="LAZR01000577">
    <property type="protein sequence ID" value="KKN63831.1"/>
    <property type="molecule type" value="Genomic_DNA"/>
</dbReference>
<reference evidence="3" key="1">
    <citation type="journal article" date="2015" name="Nature">
        <title>Complex archaea that bridge the gap between prokaryotes and eukaryotes.</title>
        <authorList>
            <person name="Spang A."/>
            <person name="Saw J.H."/>
            <person name="Jorgensen S.L."/>
            <person name="Zaremba-Niedzwiedzka K."/>
            <person name="Martijn J."/>
            <person name="Lind A.E."/>
            <person name="van Eijk R."/>
            <person name="Schleper C."/>
            <person name="Guy L."/>
            <person name="Ettema T.J."/>
        </authorList>
    </citation>
    <scope>NUCLEOTIDE SEQUENCE</scope>
</reference>
<keyword evidence="1" id="KW-1133">Transmembrane helix</keyword>
<feature type="transmembrane region" description="Helical" evidence="1">
    <location>
        <begin position="144"/>
        <end position="167"/>
    </location>
</feature>
<keyword evidence="1" id="KW-0472">Membrane</keyword>
<keyword evidence="1" id="KW-0812">Transmembrane</keyword>
<feature type="transmembrane region" description="Helical" evidence="1">
    <location>
        <begin position="222"/>
        <end position="239"/>
    </location>
</feature>
<feature type="transmembrane region" description="Helical" evidence="1">
    <location>
        <begin position="319"/>
        <end position="340"/>
    </location>
</feature>
<gene>
    <name evidence="3" type="ORF">LCGC14_0497610</name>
</gene>
<name>A0A0F9URP8_9ZZZZ</name>
<proteinExistence type="predicted"/>
<dbReference type="PANTHER" id="PTHR23028">
    <property type="entry name" value="ACETYLTRANSFERASE"/>
    <property type="match status" value="1"/>
</dbReference>
<organism evidence="3">
    <name type="scientific">marine sediment metagenome</name>
    <dbReference type="NCBI Taxonomy" id="412755"/>
    <lineage>
        <taxon>unclassified sequences</taxon>
        <taxon>metagenomes</taxon>
        <taxon>ecological metagenomes</taxon>
    </lineage>
</organism>
<feature type="transmembrane region" description="Helical" evidence="1">
    <location>
        <begin position="98"/>
        <end position="117"/>
    </location>
</feature>
<comment type="caution">
    <text evidence="3">The sequence shown here is derived from an EMBL/GenBank/DDBJ whole genome shotgun (WGS) entry which is preliminary data.</text>
</comment>
<dbReference type="GO" id="GO:0000271">
    <property type="term" value="P:polysaccharide biosynthetic process"/>
    <property type="evidence" value="ECO:0007669"/>
    <property type="project" value="TreeGrafter"/>
</dbReference>
<dbReference type="GO" id="GO:0016020">
    <property type="term" value="C:membrane"/>
    <property type="evidence" value="ECO:0007669"/>
    <property type="project" value="TreeGrafter"/>
</dbReference>
<dbReference type="Pfam" id="PF01757">
    <property type="entry name" value="Acyl_transf_3"/>
    <property type="match status" value="1"/>
</dbReference>
<evidence type="ECO:0000259" key="2">
    <source>
        <dbReference type="Pfam" id="PF01757"/>
    </source>
</evidence>
<dbReference type="GO" id="GO:0016747">
    <property type="term" value="F:acyltransferase activity, transferring groups other than amino-acyl groups"/>
    <property type="evidence" value="ECO:0007669"/>
    <property type="project" value="InterPro"/>
</dbReference>
<feature type="transmembrane region" description="Helical" evidence="1">
    <location>
        <begin position="57"/>
        <end position="77"/>
    </location>
</feature>
<dbReference type="AlphaFoldDB" id="A0A0F9URP8"/>
<dbReference type="InterPro" id="IPR002656">
    <property type="entry name" value="Acyl_transf_3_dom"/>
</dbReference>
<protein>
    <recommendedName>
        <fullName evidence="2">Acyltransferase 3 domain-containing protein</fullName>
    </recommendedName>
</protein>
<feature type="transmembrane region" description="Helical" evidence="1">
    <location>
        <begin position="174"/>
        <end position="191"/>
    </location>
</feature>
<feature type="transmembrane region" description="Helical" evidence="1">
    <location>
        <begin position="290"/>
        <end position="313"/>
    </location>
</feature>
<evidence type="ECO:0000313" key="3">
    <source>
        <dbReference type="EMBL" id="KKN63831.1"/>
    </source>
</evidence>
<accession>A0A0F9URP8</accession>
<evidence type="ECO:0000256" key="1">
    <source>
        <dbReference type="SAM" id="Phobius"/>
    </source>
</evidence>
<dbReference type="InterPro" id="IPR050879">
    <property type="entry name" value="Acyltransferase_3"/>
</dbReference>
<feature type="domain" description="Acyltransferase 3" evidence="2">
    <location>
        <begin position="20"/>
        <end position="333"/>
    </location>
</feature>
<sequence length="369" mass="39830">MFAPPTANIQPIEKTVFSTLQAGRAFAVVAVVAFHAHVFFIPERLYPGQNVSRVFDMGYAGVEFFFVLSGFIMLLVHRGDIGVPGMARRFAERRINRIIPFYWVVTAAMIALLAVQLPETASELRLGRVLHSLFLIPMPDGEKLLIGAAWTLTHEFLFYGFFALLILSPRLGGAAFALWLGLAALGLPLSYPADTLLSPYNLLFPMGMLAAAAFIRVPPAAAAGLALLGVVAFVTVGLLDTYRVTDIGHTARTLSFGIAATAAVIGLAALEWRGRLRAPRWLSFLGDASYAIYLVHIVALPVITRLMMAAGLNTLLPPFAGYAVLVASAVAAGSLAHVMVERPLGRAIRNRRTRRQQRRAGVATADHAG</sequence>
<feature type="transmembrane region" description="Helical" evidence="1">
    <location>
        <begin position="22"/>
        <end position="42"/>
    </location>
</feature>
<dbReference type="PANTHER" id="PTHR23028:SF131">
    <property type="entry name" value="BLR2367 PROTEIN"/>
    <property type="match status" value="1"/>
</dbReference>